<protein>
    <recommendedName>
        <fullName evidence="3">Transmembrane protein</fullName>
    </recommendedName>
</protein>
<evidence type="ECO:0000313" key="2">
    <source>
        <dbReference type="EMBL" id="CAJ0880777.1"/>
    </source>
</evidence>
<dbReference type="AlphaFoldDB" id="A0AA48REB9"/>
<organism evidence="2">
    <name type="scientific">freshwater sediment metagenome</name>
    <dbReference type="NCBI Taxonomy" id="556182"/>
    <lineage>
        <taxon>unclassified sequences</taxon>
        <taxon>metagenomes</taxon>
        <taxon>ecological metagenomes</taxon>
    </lineage>
</organism>
<feature type="transmembrane region" description="Helical" evidence="1">
    <location>
        <begin position="15"/>
        <end position="34"/>
    </location>
</feature>
<dbReference type="EMBL" id="OY288114">
    <property type="protein sequence ID" value="CAJ0880777.1"/>
    <property type="molecule type" value="Genomic_DNA"/>
</dbReference>
<keyword evidence="1" id="KW-0472">Membrane</keyword>
<gene>
    <name evidence="2" type="ORF">AMST5_03186</name>
</gene>
<proteinExistence type="predicted"/>
<evidence type="ECO:0000256" key="1">
    <source>
        <dbReference type="SAM" id="Phobius"/>
    </source>
</evidence>
<name>A0AA48REB9_9ZZZZ</name>
<evidence type="ECO:0008006" key="3">
    <source>
        <dbReference type="Google" id="ProtNLM"/>
    </source>
</evidence>
<sequence length="195" mass="22430">MENLKALAAYLKPRLVAAFWFTLAIIFLIESWIWDHVKEWLRLLERALGLERFEPWLQNIVARLSPQMTLAIFAVPMIGVLPFKIAAFALLANGHVVMGVIFIFLVKSLTLGVEAFLFDICRDKLLQMEWFAGLYSVVLDIRAWSSMLVKPLKLQALAAWSRVRDRALVFMSEDGGELKRRIANLRDAVRQRTRS</sequence>
<keyword evidence="1" id="KW-1133">Transmembrane helix</keyword>
<keyword evidence="1" id="KW-0812">Transmembrane</keyword>
<accession>A0AA48REB9</accession>
<feature type="transmembrane region" description="Helical" evidence="1">
    <location>
        <begin position="70"/>
        <end position="91"/>
    </location>
</feature>
<feature type="transmembrane region" description="Helical" evidence="1">
    <location>
        <begin position="97"/>
        <end position="118"/>
    </location>
</feature>
<reference evidence="2" key="1">
    <citation type="submission" date="2023-07" db="EMBL/GenBank/DDBJ databases">
        <authorList>
            <person name="Pelsma A.J. K."/>
        </authorList>
    </citation>
    <scope>NUCLEOTIDE SEQUENCE</scope>
</reference>